<organism evidence="3">
    <name type="scientific">Amphimedon queenslandica</name>
    <name type="common">Sponge</name>
    <dbReference type="NCBI Taxonomy" id="400682"/>
    <lineage>
        <taxon>Eukaryota</taxon>
        <taxon>Metazoa</taxon>
        <taxon>Porifera</taxon>
        <taxon>Demospongiae</taxon>
        <taxon>Heteroscleromorpha</taxon>
        <taxon>Haplosclerida</taxon>
        <taxon>Niphatidae</taxon>
        <taxon>Amphimedon</taxon>
    </lineage>
</organism>
<dbReference type="SUPFAM" id="SSF48452">
    <property type="entry name" value="TPR-like"/>
    <property type="match status" value="1"/>
</dbReference>
<dbReference type="PANTHER" id="PTHR21581:SF6">
    <property type="entry name" value="TRAFFICKING PROTEIN PARTICLE COMPLEX SUBUNIT 12"/>
    <property type="match status" value="1"/>
</dbReference>
<evidence type="ECO:0000259" key="2">
    <source>
        <dbReference type="PROSITE" id="PS50222"/>
    </source>
</evidence>
<dbReference type="KEGG" id="aqu:105312226"/>
<feature type="region of interest" description="Disordered" evidence="1">
    <location>
        <begin position="218"/>
        <end position="382"/>
    </location>
</feature>
<feature type="region of interest" description="Disordered" evidence="1">
    <location>
        <begin position="409"/>
        <end position="435"/>
    </location>
</feature>
<dbReference type="SMART" id="SM00054">
    <property type="entry name" value="EFh"/>
    <property type="match status" value="3"/>
</dbReference>
<dbReference type="GO" id="GO:0005794">
    <property type="term" value="C:Golgi apparatus"/>
    <property type="evidence" value="ECO:0007669"/>
    <property type="project" value="TreeGrafter"/>
</dbReference>
<feature type="compositionally biased region" description="Basic and acidic residues" evidence="1">
    <location>
        <begin position="308"/>
        <end position="334"/>
    </location>
</feature>
<dbReference type="SMART" id="SM00028">
    <property type="entry name" value="TPR"/>
    <property type="match status" value="3"/>
</dbReference>
<dbReference type="Gene3D" id="1.10.238.10">
    <property type="entry name" value="EF-hand"/>
    <property type="match status" value="1"/>
</dbReference>
<sequence>MGQGGSHDFQEVFQSTVAELSQLQLAELGNQFNELYRQAGGERGRVIDREKFSLYFNLPVALGDRLFDAFDKKKNGSIDFEEFVCGLSIILHGSFSTKCQLLFDLFNISGDEGVSREELHSLLSSVVHSTNTIILTVTEGGVDNESGIVTDPESSIASVVDAAFENCDISRSGKLLPLEFEYWLKRNPQVLDYLLPKTPEASNVKTRHGSMLATLLAIDEDEPGTEEAMEITPLETTPNPIETTSIDISSTDIDMEDQDERNSIGQVEPPPSDEEEEGEENKEEGEENKEEEKEENEEERDIETQLVEEGKEREREEKVEKEVVERKEEIKVDIETEGGEEVPGTEEGEMALPETVNEQVSTDKEKPKEDTTKKRESVKEDDKVQICNLTASEETLKLARQLSKDFKEALSPTGSDDFILPTQYEDTSDSGEKRREKEINDDILCSWLPGEWVQQVLASGRIVSPEHLTQPGLISPTGKSDPIGEVLMATFPGSERRQLLTADQVTMDHEGLMNLIHNGCYHEALRLTSLVLSAHGQGINQIGSMTVHTHKTLQMWCARLSLLCQLERYDEAKQEMEPFKDLDQPDLYYQYNKHNYPGKKGSMVPYSMRLLHAQLPLYTGNIQLAMNRVCFLQYVTGTILRHIKEKKKMPFIDELLSDEDQQLAEEVWTKRLAHVKCLLGNCLLSIKDYSLVRNLLHEVIELLPDQKVQLLSCLGRLCISYGNLVDAEDYFSQVLALLTPKATNENKSLTQANKGLVNIYHNQWIKAENDFKSSSTSDAKSLYNSAMCALYQGKLQQAITSIEDLIKTTSTTSYSPLQVSLFKVLFSLYELESSKGQAKKLSWLPFLGYFAPEGFSLKSTGMIA</sequence>
<feature type="compositionally biased region" description="Low complexity" evidence="1">
    <location>
        <begin position="243"/>
        <end position="252"/>
    </location>
</feature>
<dbReference type="EnsemblMetazoa" id="XM_019994793.1">
    <property type="protein sequence ID" value="XP_019850352.1"/>
    <property type="gene ID" value="LOC105312226"/>
</dbReference>
<dbReference type="InterPro" id="IPR002048">
    <property type="entry name" value="EF_hand_dom"/>
</dbReference>
<feature type="compositionally biased region" description="Basic and acidic residues" evidence="1">
    <location>
        <begin position="361"/>
        <end position="382"/>
    </location>
</feature>
<name>A0A1X7V8X6_AMPQE</name>
<dbReference type="InParanoid" id="A0A1X7V8X6"/>
<dbReference type="Gene3D" id="1.25.40.10">
    <property type="entry name" value="Tetratricopeptide repeat domain"/>
    <property type="match status" value="1"/>
</dbReference>
<evidence type="ECO:0000313" key="3">
    <source>
        <dbReference type="EnsemblMetazoa" id="Aqu2.1.35967_001"/>
    </source>
</evidence>
<dbReference type="OMA" id="EEGQWMN"/>
<dbReference type="OrthoDB" id="428342at2759"/>
<dbReference type="AlphaFoldDB" id="A0A1X7V8X6"/>
<dbReference type="SUPFAM" id="SSF47473">
    <property type="entry name" value="EF-hand"/>
    <property type="match status" value="1"/>
</dbReference>
<feature type="domain" description="EF-hand" evidence="2">
    <location>
        <begin position="58"/>
        <end position="93"/>
    </location>
</feature>
<gene>
    <name evidence="3" type="primary">105312226</name>
</gene>
<dbReference type="GO" id="GO:0030008">
    <property type="term" value="C:TRAPP complex"/>
    <property type="evidence" value="ECO:0007669"/>
    <property type="project" value="TreeGrafter"/>
</dbReference>
<dbReference type="InterPro" id="IPR019734">
    <property type="entry name" value="TPR_rpt"/>
</dbReference>
<feature type="compositionally biased region" description="Acidic residues" evidence="1">
    <location>
        <begin position="218"/>
        <end position="229"/>
    </location>
</feature>
<reference evidence="4" key="1">
    <citation type="journal article" date="2010" name="Nature">
        <title>The Amphimedon queenslandica genome and the evolution of animal complexity.</title>
        <authorList>
            <person name="Srivastava M."/>
            <person name="Simakov O."/>
            <person name="Chapman J."/>
            <person name="Fahey B."/>
            <person name="Gauthier M.E."/>
            <person name="Mitros T."/>
            <person name="Richards G.S."/>
            <person name="Conaco C."/>
            <person name="Dacre M."/>
            <person name="Hellsten U."/>
            <person name="Larroux C."/>
            <person name="Putnam N.H."/>
            <person name="Stanke M."/>
            <person name="Adamska M."/>
            <person name="Darling A."/>
            <person name="Degnan S.M."/>
            <person name="Oakley T.H."/>
            <person name="Plachetzki D.C."/>
            <person name="Zhai Y."/>
            <person name="Adamski M."/>
            <person name="Calcino A."/>
            <person name="Cummins S.F."/>
            <person name="Goodstein D.M."/>
            <person name="Harris C."/>
            <person name="Jackson D.J."/>
            <person name="Leys S.P."/>
            <person name="Shu S."/>
            <person name="Woodcroft B.J."/>
            <person name="Vervoort M."/>
            <person name="Kosik K.S."/>
            <person name="Manning G."/>
            <person name="Degnan B.M."/>
            <person name="Rokhsar D.S."/>
        </authorList>
    </citation>
    <scope>NUCLEOTIDE SEQUENCE [LARGE SCALE GENOMIC DNA]</scope>
</reference>
<dbReference type="InterPro" id="IPR011990">
    <property type="entry name" value="TPR-like_helical_dom_sf"/>
</dbReference>
<dbReference type="PROSITE" id="PS50222">
    <property type="entry name" value="EF_HAND_2"/>
    <property type="match status" value="1"/>
</dbReference>
<dbReference type="Proteomes" id="UP000007879">
    <property type="component" value="Unassembled WGS sequence"/>
</dbReference>
<keyword evidence="4" id="KW-1185">Reference proteome</keyword>
<dbReference type="STRING" id="400682.A0A1X7V8X6"/>
<evidence type="ECO:0000256" key="1">
    <source>
        <dbReference type="SAM" id="MobiDB-lite"/>
    </source>
</evidence>
<dbReference type="eggNOG" id="KOG2796">
    <property type="taxonomic scope" value="Eukaryota"/>
</dbReference>
<dbReference type="EnsemblMetazoa" id="Aqu2.1.35967_001">
    <property type="protein sequence ID" value="Aqu2.1.35967_001"/>
    <property type="gene ID" value="Aqu2.1.35967"/>
</dbReference>
<dbReference type="PANTHER" id="PTHR21581">
    <property type="entry name" value="D-ALANYL-D-ALANINE CARBOXYPEPTIDASE"/>
    <property type="match status" value="1"/>
</dbReference>
<dbReference type="GO" id="GO:0005509">
    <property type="term" value="F:calcium ion binding"/>
    <property type="evidence" value="ECO:0007669"/>
    <property type="project" value="InterPro"/>
</dbReference>
<dbReference type="InterPro" id="IPR011992">
    <property type="entry name" value="EF-hand-dom_pair"/>
</dbReference>
<reference evidence="3" key="2">
    <citation type="submission" date="2017-05" db="UniProtKB">
        <authorList>
            <consortium name="EnsemblMetazoa"/>
        </authorList>
    </citation>
    <scope>IDENTIFICATION</scope>
</reference>
<evidence type="ECO:0000313" key="4">
    <source>
        <dbReference type="Proteomes" id="UP000007879"/>
    </source>
</evidence>
<feature type="compositionally biased region" description="Acidic residues" evidence="1">
    <location>
        <begin position="271"/>
        <end position="301"/>
    </location>
</feature>
<dbReference type="eggNOG" id="KOG0044">
    <property type="taxonomic scope" value="Eukaryota"/>
</dbReference>
<feature type="compositionally biased region" description="Acidic residues" evidence="1">
    <location>
        <begin position="335"/>
        <end position="349"/>
    </location>
</feature>
<proteinExistence type="predicted"/>
<protein>
    <recommendedName>
        <fullName evidence="2">EF-hand domain-containing protein</fullName>
    </recommendedName>
</protein>
<accession>A0A1X7V8X6</accession>